<feature type="region of interest" description="Disordered" evidence="1">
    <location>
        <begin position="180"/>
        <end position="207"/>
    </location>
</feature>
<organism evidence="2 3">
    <name type="scientific">Colletotrichum godetiae</name>
    <dbReference type="NCBI Taxonomy" id="1209918"/>
    <lineage>
        <taxon>Eukaryota</taxon>
        <taxon>Fungi</taxon>
        <taxon>Dikarya</taxon>
        <taxon>Ascomycota</taxon>
        <taxon>Pezizomycotina</taxon>
        <taxon>Sordariomycetes</taxon>
        <taxon>Hypocreomycetidae</taxon>
        <taxon>Glomerellales</taxon>
        <taxon>Glomerellaceae</taxon>
        <taxon>Colletotrichum</taxon>
        <taxon>Colletotrichum acutatum species complex</taxon>
    </lineage>
</organism>
<evidence type="ECO:0000256" key="1">
    <source>
        <dbReference type="SAM" id="MobiDB-lite"/>
    </source>
</evidence>
<dbReference type="Proteomes" id="UP001224890">
    <property type="component" value="Unassembled WGS sequence"/>
</dbReference>
<feature type="compositionally biased region" description="Basic residues" evidence="1">
    <location>
        <begin position="1"/>
        <end position="12"/>
    </location>
</feature>
<keyword evidence="3" id="KW-1185">Reference proteome</keyword>
<dbReference type="AlphaFoldDB" id="A0AAJ0A7H6"/>
<comment type="caution">
    <text evidence="2">The sequence shown here is derived from an EMBL/GenBank/DDBJ whole genome shotgun (WGS) entry which is preliminary data.</text>
</comment>
<sequence length="207" mass="23473">MTHRHTHHRKQASKGSQKSSSSRESQEDTSIAGAAVEEYHVAPTAGPWSSWVHDAEGRGFYYRSRLSTTVGEIEWDFSRSPTYRSYDYIHPLPRMSYYQQPIKTSPDPATAFTYTFHYPANTAPREDQPTSGSDFSHDASDEETFPAASSSVLIPAIIDVDTKNNIRVIVPDPKTGEAKTIYDNRHKHSHKKKMSPQHKVESWLHRG</sequence>
<protein>
    <submittedName>
        <fullName evidence="2">Uncharacterized protein</fullName>
    </submittedName>
</protein>
<feature type="region of interest" description="Disordered" evidence="1">
    <location>
        <begin position="121"/>
        <end position="142"/>
    </location>
</feature>
<accession>A0AAJ0A7H6</accession>
<proteinExistence type="predicted"/>
<dbReference type="GeneID" id="85457624"/>
<evidence type="ECO:0000313" key="2">
    <source>
        <dbReference type="EMBL" id="KAK1657928.1"/>
    </source>
</evidence>
<feature type="compositionally biased region" description="Basic and acidic residues" evidence="1">
    <location>
        <begin position="198"/>
        <end position="207"/>
    </location>
</feature>
<feature type="compositionally biased region" description="Low complexity" evidence="1">
    <location>
        <begin position="13"/>
        <end position="23"/>
    </location>
</feature>
<gene>
    <name evidence="2" type="ORF">BDP55DRAFT_638334</name>
</gene>
<feature type="compositionally biased region" description="Basic residues" evidence="1">
    <location>
        <begin position="185"/>
        <end position="196"/>
    </location>
</feature>
<dbReference type="RefSeq" id="XP_060422692.1">
    <property type="nucleotide sequence ID" value="XM_060573098.1"/>
</dbReference>
<evidence type="ECO:0000313" key="3">
    <source>
        <dbReference type="Proteomes" id="UP001224890"/>
    </source>
</evidence>
<dbReference type="EMBL" id="JAHMHR010000082">
    <property type="protein sequence ID" value="KAK1657928.1"/>
    <property type="molecule type" value="Genomic_DNA"/>
</dbReference>
<feature type="region of interest" description="Disordered" evidence="1">
    <location>
        <begin position="1"/>
        <end position="38"/>
    </location>
</feature>
<reference evidence="2" key="1">
    <citation type="submission" date="2021-06" db="EMBL/GenBank/DDBJ databases">
        <title>Comparative genomics, transcriptomics and evolutionary studies reveal genomic signatures of adaptation to plant cell wall in hemibiotrophic fungi.</title>
        <authorList>
            <consortium name="DOE Joint Genome Institute"/>
            <person name="Baroncelli R."/>
            <person name="Diaz J.F."/>
            <person name="Benocci T."/>
            <person name="Peng M."/>
            <person name="Battaglia E."/>
            <person name="Haridas S."/>
            <person name="Andreopoulos W."/>
            <person name="Labutti K."/>
            <person name="Pangilinan J."/>
            <person name="Floch G.L."/>
            <person name="Makela M.R."/>
            <person name="Henrissat B."/>
            <person name="Grigoriev I.V."/>
            <person name="Crouch J.A."/>
            <person name="De Vries R.P."/>
            <person name="Sukno S.A."/>
            <person name="Thon M.R."/>
        </authorList>
    </citation>
    <scope>NUCLEOTIDE SEQUENCE</scope>
    <source>
        <strain evidence="2">CBS 193.32</strain>
    </source>
</reference>
<name>A0AAJ0A7H6_9PEZI</name>